<name>G4Z6F2_PHYSP</name>
<dbReference type="AlphaFoldDB" id="G4Z6F2"/>
<proteinExistence type="predicted"/>
<dbReference type="EMBL" id="JH159153">
    <property type="protein sequence ID" value="EGZ22400.1"/>
    <property type="molecule type" value="Genomic_DNA"/>
</dbReference>
<dbReference type="Proteomes" id="UP000002640">
    <property type="component" value="Unassembled WGS sequence"/>
</dbReference>
<evidence type="ECO:0000313" key="1">
    <source>
        <dbReference type="EMBL" id="EGZ22400.1"/>
    </source>
</evidence>
<accession>G4Z6F2</accession>
<evidence type="ECO:0000313" key="2">
    <source>
        <dbReference type="Proteomes" id="UP000002640"/>
    </source>
</evidence>
<dbReference type="RefSeq" id="XP_009525117.1">
    <property type="nucleotide sequence ID" value="XM_009526822.1"/>
</dbReference>
<sequence length="110" mass="12164">MPSLWRRDQQLIAFYPMACAVLPALRGEHFTPKAGSKLELPIAIGSHSNLLQYRMTGTGQKPCKKAQLVHLSSSAHPDAPGYGMWLLKLGVSARAVRVSHPPRSNYRESK</sequence>
<organism evidence="1 2">
    <name type="scientific">Phytophthora sojae (strain P6497)</name>
    <name type="common">Soybean stem and root rot agent</name>
    <name type="synonym">Phytophthora megasperma f. sp. glycines</name>
    <dbReference type="NCBI Taxonomy" id="1094619"/>
    <lineage>
        <taxon>Eukaryota</taxon>
        <taxon>Sar</taxon>
        <taxon>Stramenopiles</taxon>
        <taxon>Oomycota</taxon>
        <taxon>Peronosporomycetes</taxon>
        <taxon>Peronosporales</taxon>
        <taxon>Peronosporaceae</taxon>
        <taxon>Phytophthora</taxon>
    </lineage>
</organism>
<gene>
    <name evidence="1" type="ORF">PHYSODRAFT_299720</name>
</gene>
<dbReference type="GeneID" id="20641776"/>
<keyword evidence="2" id="KW-1185">Reference proteome</keyword>
<protein>
    <submittedName>
        <fullName evidence="1">Uncharacterized protein</fullName>
    </submittedName>
</protein>
<dbReference type="InParanoid" id="G4Z6F2"/>
<reference evidence="1 2" key="1">
    <citation type="journal article" date="2006" name="Science">
        <title>Phytophthora genome sequences uncover evolutionary origins and mechanisms of pathogenesis.</title>
        <authorList>
            <person name="Tyler B.M."/>
            <person name="Tripathy S."/>
            <person name="Zhang X."/>
            <person name="Dehal P."/>
            <person name="Jiang R.H."/>
            <person name="Aerts A."/>
            <person name="Arredondo F.D."/>
            <person name="Baxter L."/>
            <person name="Bensasson D."/>
            <person name="Beynon J.L."/>
            <person name="Chapman J."/>
            <person name="Damasceno C.M."/>
            <person name="Dorrance A.E."/>
            <person name="Dou D."/>
            <person name="Dickerman A.W."/>
            <person name="Dubchak I.L."/>
            <person name="Garbelotto M."/>
            <person name="Gijzen M."/>
            <person name="Gordon S.G."/>
            <person name="Govers F."/>
            <person name="Grunwald N.J."/>
            <person name="Huang W."/>
            <person name="Ivors K.L."/>
            <person name="Jones R.W."/>
            <person name="Kamoun S."/>
            <person name="Krampis K."/>
            <person name="Lamour K.H."/>
            <person name="Lee M.K."/>
            <person name="McDonald W.H."/>
            <person name="Medina M."/>
            <person name="Meijer H.J."/>
            <person name="Nordberg E.K."/>
            <person name="Maclean D.J."/>
            <person name="Ospina-Giraldo M.D."/>
            <person name="Morris P.F."/>
            <person name="Phuntumart V."/>
            <person name="Putnam N.H."/>
            <person name="Rash S."/>
            <person name="Rose J.K."/>
            <person name="Sakihama Y."/>
            <person name="Salamov A.A."/>
            <person name="Savidor A."/>
            <person name="Scheuring C.F."/>
            <person name="Smith B.M."/>
            <person name="Sobral B.W."/>
            <person name="Terry A."/>
            <person name="Torto-Alalibo T.A."/>
            <person name="Win J."/>
            <person name="Xu Z."/>
            <person name="Zhang H."/>
            <person name="Grigoriev I.V."/>
            <person name="Rokhsar D.S."/>
            <person name="Boore J.L."/>
        </authorList>
    </citation>
    <scope>NUCLEOTIDE SEQUENCE [LARGE SCALE GENOMIC DNA]</scope>
    <source>
        <strain evidence="1 2">P6497</strain>
    </source>
</reference>
<dbReference type="KEGG" id="psoj:PHYSODRAFT_299720"/>